<protein>
    <recommendedName>
        <fullName evidence="3">C2H2-type domain-containing protein</fullName>
    </recommendedName>
</protein>
<proteinExistence type="predicted"/>
<sequence length="156" mass="17541">MPRKQLEGFQANRPEINTVAMVGWRSSDLPIGLKSSSRRMGLWARADVPIRFAKRGGGRWGAVGFLSAFSLNLRASLDHLTWLVEGHRAEGIYAPAKTECGCAKKIFSRARAVAHTHTGRRWHEDDEMTTKIRRAGWPRTPEDVTGLFGMRRRPSS</sequence>
<dbReference type="EMBL" id="JAQQWL010000006">
    <property type="protein sequence ID" value="KAK8069106.1"/>
    <property type="molecule type" value="Genomic_DNA"/>
</dbReference>
<dbReference type="Proteomes" id="UP001480595">
    <property type="component" value="Unassembled WGS sequence"/>
</dbReference>
<name>A0ABR1VD06_9PEZI</name>
<gene>
    <name evidence="1" type="ORF">PG994_005722</name>
</gene>
<evidence type="ECO:0000313" key="2">
    <source>
        <dbReference type="Proteomes" id="UP001480595"/>
    </source>
</evidence>
<dbReference type="GeneID" id="92090194"/>
<dbReference type="RefSeq" id="XP_066716400.1">
    <property type="nucleotide sequence ID" value="XM_066857131.1"/>
</dbReference>
<reference evidence="1 2" key="1">
    <citation type="submission" date="2023-01" db="EMBL/GenBank/DDBJ databases">
        <title>Analysis of 21 Apiospora genomes using comparative genomics revels a genus with tremendous synthesis potential of carbohydrate active enzymes and secondary metabolites.</title>
        <authorList>
            <person name="Sorensen T."/>
        </authorList>
    </citation>
    <scope>NUCLEOTIDE SEQUENCE [LARGE SCALE GENOMIC DNA]</scope>
    <source>
        <strain evidence="1 2">CBS 135458</strain>
    </source>
</reference>
<evidence type="ECO:0008006" key="3">
    <source>
        <dbReference type="Google" id="ProtNLM"/>
    </source>
</evidence>
<accession>A0ABR1VD06</accession>
<comment type="caution">
    <text evidence="1">The sequence shown here is derived from an EMBL/GenBank/DDBJ whole genome shotgun (WGS) entry which is preliminary data.</text>
</comment>
<keyword evidence="2" id="KW-1185">Reference proteome</keyword>
<evidence type="ECO:0000313" key="1">
    <source>
        <dbReference type="EMBL" id="KAK8069106.1"/>
    </source>
</evidence>
<organism evidence="1 2">
    <name type="scientific">Apiospora phragmitis</name>
    <dbReference type="NCBI Taxonomy" id="2905665"/>
    <lineage>
        <taxon>Eukaryota</taxon>
        <taxon>Fungi</taxon>
        <taxon>Dikarya</taxon>
        <taxon>Ascomycota</taxon>
        <taxon>Pezizomycotina</taxon>
        <taxon>Sordariomycetes</taxon>
        <taxon>Xylariomycetidae</taxon>
        <taxon>Amphisphaeriales</taxon>
        <taxon>Apiosporaceae</taxon>
        <taxon>Apiospora</taxon>
    </lineage>
</organism>